<dbReference type="PRINTS" id="PR00080">
    <property type="entry name" value="SDRFAMILY"/>
</dbReference>
<sequence length="244" mass="26064">MPQKYVLVTGSSRGIGKSIALKFASEGWHVFLNCRYRMDALQNVKEEIEASTPGSCELLPGDVSSPADVAHIFRKIHASCGCLDVLVNNAGISHIGLLTDMSDREWEQIIHTNLSSVFYCCRAAVPPMVSRKAGRIINISSMWGTAGASCEVAYSAAKSGVHGFTKALAKELAPSNIQVNAIACGVIDTDMNSQLSDDERAALEYEIPAGRFGETEEAAALVWGIAHAPSYLTGQIIGIDGGYI</sequence>
<keyword evidence="2" id="KW-0753">Steroid metabolism</keyword>
<gene>
    <name evidence="4" type="primary">fabG</name>
    <name evidence="4" type="ORF">OCV99_00185</name>
</gene>
<reference evidence="4 5" key="1">
    <citation type="journal article" date="2021" name="ISME Commun">
        <title>Automated analysis of genomic sequences facilitates high-throughput and comprehensive description of bacteria.</title>
        <authorList>
            <person name="Hitch T.C.A."/>
        </authorList>
    </citation>
    <scope>NUCLEOTIDE SEQUENCE [LARGE SCALE GENOMIC DNA]</scope>
    <source>
        <strain evidence="4 5">Sanger_03</strain>
    </source>
</reference>
<dbReference type="GO" id="GO:0004316">
    <property type="term" value="F:3-oxoacyl-[acyl-carrier-protein] reductase (NADPH) activity"/>
    <property type="evidence" value="ECO:0007669"/>
    <property type="project" value="UniProtKB-EC"/>
</dbReference>
<accession>A0ABT2RHV4</accession>
<dbReference type="NCBIfam" id="NF047420">
    <property type="entry name" value="EF_P_mod_YmfI"/>
    <property type="match status" value="1"/>
</dbReference>
<keyword evidence="5" id="KW-1185">Reference proteome</keyword>
<organism evidence="4 5">
    <name type="scientific">Dorea acetigenes</name>
    <dbReference type="NCBI Taxonomy" id="2981787"/>
    <lineage>
        <taxon>Bacteria</taxon>
        <taxon>Bacillati</taxon>
        <taxon>Bacillota</taxon>
        <taxon>Clostridia</taxon>
        <taxon>Lachnospirales</taxon>
        <taxon>Lachnospiraceae</taxon>
        <taxon>Dorea</taxon>
    </lineage>
</organism>
<dbReference type="EC" id="1.1.1.100" evidence="4"/>
<dbReference type="PANTHER" id="PTHR42879:SF2">
    <property type="entry name" value="3-OXOACYL-[ACYL-CARRIER-PROTEIN] REDUCTASE FABG"/>
    <property type="match status" value="1"/>
</dbReference>
<evidence type="ECO:0000313" key="4">
    <source>
        <dbReference type="EMBL" id="MCU6684984.1"/>
    </source>
</evidence>
<protein>
    <submittedName>
        <fullName evidence="4">3-oxoacyl-ACP reductase FabG</fullName>
        <ecNumber evidence="4">1.1.1.100</ecNumber>
    </submittedName>
</protein>
<dbReference type="InterPro" id="IPR036291">
    <property type="entry name" value="NAD(P)-bd_dom_sf"/>
</dbReference>
<keyword evidence="2" id="KW-0443">Lipid metabolism</keyword>
<dbReference type="InterPro" id="IPR002347">
    <property type="entry name" value="SDR_fam"/>
</dbReference>
<dbReference type="PROSITE" id="PS00061">
    <property type="entry name" value="ADH_SHORT"/>
    <property type="match status" value="1"/>
</dbReference>
<dbReference type="Pfam" id="PF00106">
    <property type="entry name" value="adh_short"/>
    <property type="match status" value="1"/>
</dbReference>
<dbReference type="NCBIfam" id="NF009466">
    <property type="entry name" value="PRK12826.1-2"/>
    <property type="match status" value="1"/>
</dbReference>
<evidence type="ECO:0000256" key="2">
    <source>
        <dbReference type="ARBA" id="ARBA00023221"/>
    </source>
</evidence>
<name>A0ABT2RHV4_9FIRM</name>
<dbReference type="InterPro" id="IPR020904">
    <property type="entry name" value="Sc_DH/Rdtase_CS"/>
</dbReference>
<dbReference type="SUPFAM" id="SSF51735">
    <property type="entry name" value="NAD(P)-binding Rossmann-fold domains"/>
    <property type="match status" value="1"/>
</dbReference>
<dbReference type="Gene3D" id="3.40.50.720">
    <property type="entry name" value="NAD(P)-binding Rossmann-like Domain"/>
    <property type="match status" value="1"/>
</dbReference>
<evidence type="ECO:0000313" key="5">
    <source>
        <dbReference type="Proteomes" id="UP001652431"/>
    </source>
</evidence>
<dbReference type="RefSeq" id="WP_158367164.1">
    <property type="nucleotide sequence ID" value="NZ_JAOQJU010000001.1"/>
</dbReference>
<dbReference type="PANTHER" id="PTHR42879">
    <property type="entry name" value="3-OXOACYL-(ACYL-CARRIER-PROTEIN) REDUCTASE"/>
    <property type="match status" value="1"/>
</dbReference>
<dbReference type="PRINTS" id="PR00081">
    <property type="entry name" value="GDHRDH"/>
</dbReference>
<dbReference type="InterPro" id="IPR050259">
    <property type="entry name" value="SDR"/>
</dbReference>
<dbReference type="Proteomes" id="UP001652431">
    <property type="component" value="Unassembled WGS sequence"/>
</dbReference>
<evidence type="ECO:0000256" key="1">
    <source>
        <dbReference type="ARBA" id="ARBA00006484"/>
    </source>
</evidence>
<comment type="caution">
    <text evidence="4">The sequence shown here is derived from an EMBL/GenBank/DDBJ whole genome shotgun (WGS) entry which is preliminary data.</text>
</comment>
<evidence type="ECO:0000256" key="3">
    <source>
        <dbReference type="RuleBase" id="RU000363"/>
    </source>
</evidence>
<proteinExistence type="inferred from homology"/>
<comment type="similarity">
    <text evidence="1 3">Belongs to the short-chain dehydrogenases/reductases (SDR) family.</text>
</comment>
<dbReference type="EMBL" id="JAOQJU010000001">
    <property type="protein sequence ID" value="MCU6684984.1"/>
    <property type="molecule type" value="Genomic_DNA"/>
</dbReference>
<keyword evidence="4" id="KW-0560">Oxidoreductase</keyword>